<organism evidence="10 11">
    <name type="scientific">Hydrogenibacillus schlegelii</name>
    <name type="common">Bacillus schlegelii</name>
    <dbReference type="NCBI Taxonomy" id="1484"/>
    <lineage>
        <taxon>Bacteria</taxon>
        <taxon>Bacillati</taxon>
        <taxon>Bacillota</taxon>
        <taxon>Bacilli</taxon>
        <taxon>Bacillales</taxon>
        <taxon>Bacillales Family X. Incertae Sedis</taxon>
        <taxon>Hydrogenibacillus</taxon>
    </lineage>
</organism>
<evidence type="ECO:0000313" key="11">
    <source>
        <dbReference type="Proteomes" id="UP000243024"/>
    </source>
</evidence>
<dbReference type="SUPFAM" id="SSF103481">
    <property type="entry name" value="Multidrug resistance efflux transporter EmrE"/>
    <property type="match status" value="2"/>
</dbReference>
<dbReference type="PANTHER" id="PTHR42920:SF5">
    <property type="entry name" value="EAMA DOMAIN-CONTAINING PROTEIN"/>
    <property type="match status" value="1"/>
</dbReference>
<feature type="transmembrane region" description="Helical" evidence="8">
    <location>
        <begin position="76"/>
        <end position="95"/>
    </location>
</feature>
<feature type="transmembrane region" description="Helical" evidence="8">
    <location>
        <begin position="223"/>
        <end position="245"/>
    </location>
</feature>
<feature type="compositionally biased region" description="Basic and acidic residues" evidence="7">
    <location>
        <begin position="348"/>
        <end position="357"/>
    </location>
</feature>
<feature type="transmembrane region" description="Helical" evidence="8">
    <location>
        <begin position="257"/>
        <end position="276"/>
    </location>
</feature>
<dbReference type="InterPro" id="IPR037185">
    <property type="entry name" value="EmrE-like"/>
</dbReference>
<dbReference type="EMBL" id="JXBB01000008">
    <property type="protein sequence ID" value="OAR04935.1"/>
    <property type="molecule type" value="Genomic_DNA"/>
</dbReference>
<feature type="domain" description="EamA" evidence="9">
    <location>
        <begin position="162"/>
        <end position="299"/>
    </location>
</feature>
<sequence>MTLISPTVPSRRTALAGDLALLFVTFVWGTTFVVVQDAIAHLPPFSFLAVRFGLAFLLLLPFALRSGGAGATRAGIGIGLFLFGGYAFQTFGLLFTTPARSGFITGLSVVLVPALSALWLRERVPPAAWAGVALAFGGVLLLAAGGRPDPADGPAGERETGLGDLLTFLGALSFALQIVATARASRRHPPAALATFQLGTVAALSAAAAFAVDGGAMLDPAPYRVPAVALGLFVTAVLATALAYWVQSAAGRRTSPVHMAIIFALEPVFAALTSWATGHEPPAGRVIAGGLFIVFGMLVAELPSAVLAARASGSDGTSGSPEAAADKRRRPAGAPGLSGAPGGRRGSPSRDRFFLRR</sequence>
<dbReference type="RefSeq" id="WP_066199334.1">
    <property type="nucleotide sequence ID" value="NZ_CBCSAS010000036.1"/>
</dbReference>
<evidence type="ECO:0000259" key="9">
    <source>
        <dbReference type="Pfam" id="PF00892"/>
    </source>
</evidence>
<feature type="region of interest" description="Disordered" evidence="7">
    <location>
        <begin position="311"/>
        <end position="357"/>
    </location>
</feature>
<dbReference type="OrthoDB" id="9804865at2"/>
<proteinExistence type="inferred from homology"/>
<feature type="transmembrane region" description="Helical" evidence="8">
    <location>
        <begin position="127"/>
        <end position="145"/>
    </location>
</feature>
<evidence type="ECO:0000256" key="7">
    <source>
        <dbReference type="SAM" id="MobiDB-lite"/>
    </source>
</evidence>
<evidence type="ECO:0000256" key="8">
    <source>
        <dbReference type="SAM" id="Phobius"/>
    </source>
</evidence>
<keyword evidence="3" id="KW-1003">Cell membrane</keyword>
<evidence type="ECO:0000256" key="2">
    <source>
        <dbReference type="ARBA" id="ARBA00007362"/>
    </source>
</evidence>
<dbReference type="PANTHER" id="PTHR42920">
    <property type="entry name" value="OS03G0707200 PROTEIN-RELATED"/>
    <property type="match status" value="1"/>
</dbReference>
<dbReference type="Pfam" id="PF00892">
    <property type="entry name" value="EamA"/>
    <property type="match status" value="2"/>
</dbReference>
<comment type="subcellular location">
    <subcellularLocation>
        <location evidence="1">Cell membrane</location>
        <topology evidence="1">Multi-pass membrane protein</topology>
    </subcellularLocation>
</comment>
<accession>A0A179IRI6</accession>
<reference evidence="10 11" key="1">
    <citation type="submission" date="2015-09" db="EMBL/GenBank/DDBJ databases">
        <title>Draft genome sequence of Hydrogenibacillus schlegelii DSM 2000.</title>
        <authorList>
            <person name="Hemp J."/>
        </authorList>
    </citation>
    <scope>NUCLEOTIDE SEQUENCE [LARGE SCALE GENOMIC DNA]</scope>
    <source>
        <strain evidence="10 11">MA 48</strain>
    </source>
</reference>
<keyword evidence="4 8" id="KW-0812">Transmembrane</keyword>
<feature type="transmembrane region" description="Helical" evidence="8">
    <location>
        <begin position="20"/>
        <end position="39"/>
    </location>
</feature>
<keyword evidence="5 8" id="KW-1133">Transmembrane helix</keyword>
<feature type="transmembrane region" description="Helical" evidence="8">
    <location>
        <begin position="282"/>
        <end position="300"/>
    </location>
</feature>
<evidence type="ECO:0000256" key="5">
    <source>
        <dbReference type="ARBA" id="ARBA00022989"/>
    </source>
</evidence>
<evidence type="ECO:0000256" key="4">
    <source>
        <dbReference type="ARBA" id="ARBA00022692"/>
    </source>
</evidence>
<feature type="domain" description="EamA" evidence="9">
    <location>
        <begin position="16"/>
        <end position="142"/>
    </location>
</feature>
<feature type="transmembrane region" description="Helical" evidence="8">
    <location>
        <begin position="165"/>
        <end position="184"/>
    </location>
</feature>
<gene>
    <name evidence="10" type="ORF">SA87_04455</name>
</gene>
<comment type="similarity">
    <text evidence="2">Belongs to the EamA transporter family.</text>
</comment>
<evidence type="ECO:0000256" key="1">
    <source>
        <dbReference type="ARBA" id="ARBA00004651"/>
    </source>
</evidence>
<dbReference type="InterPro" id="IPR051258">
    <property type="entry name" value="Diverse_Substrate_Transporter"/>
</dbReference>
<feature type="transmembrane region" description="Helical" evidence="8">
    <location>
        <begin position="101"/>
        <end position="120"/>
    </location>
</feature>
<dbReference type="InterPro" id="IPR000620">
    <property type="entry name" value="EamA_dom"/>
</dbReference>
<feature type="transmembrane region" description="Helical" evidence="8">
    <location>
        <begin position="45"/>
        <end position="64"/>
    </location>
</feature>
<evidence type="ECO:0000256" key="6">
    <source>
        <dbReference type="ARBA" id="ARBA00023136"/>
    </source>
</evidence>
<comment type="caution">
    <text evidence="10">The sequence shown here is derived from an EMBL/GenBank/DDBJ whole genome shotgun (WGS) entry which is preliminary data.</text>
</comment>
<evidence type="ECO:0000313" key="10">
    <source>
        <dbReference type="EMBL" id="OAR04935.1"/>
    </source>
</evidence>
<dbReference type="Proteomes" id="UP000243024">
    <property type="component" value="Unassembled WGS sequence"/>
</dbReference>
<dbReference type="STRING" id="1484.SA87_04455"/>
<keyword evidence="6 8" id="KW-0472">Membrane</keyword>
<dbReference type="GO" id="GO:0005886">
    <property type="term" value="C:plasma membrane"/>
    <property type="evidence" value="ECO:0007669"/>
    <property type="project" value="UniProtKB-SubCell"/>
</dbReference>
<name>A0A179IRI6_HYDSH</name>
<protein>
    <recommendedName>
        <fullName evidence="9">EamA domain-containing protein</fullName>
    </recommendedName>
</protein>
<keyword evidence="11" id="KW-1185">Reference proteome</keyword>
<evidence type="ECO:0000256" key="3">
    <source>
        <dbReference type="ARBA" id="ARBA00022475"/>
    </source>
</evidence>
<dbReference type="AlphaFoldDB" id="A0A179IRI6"/>
<feature type="transmembrane region" description="Helical" evidence="8">
    <location>
        <begin position="191"/>
        <end position="211"/>
    </location>
</feature>